<organism evidence="1 2">
    <name type="scientific">Cinchona calisaya</name>
    <dbReference type="NCBI Taxonomy" id="153742"/>
    <lineage>
        <taxon>Eukaryota</taxon>
        <taxon>Viridiplantae</taxon>
        <taxon>Streptophyta</taxon>
        <taxon>Embryophyta</taxon>
        <taxon>Tracheophyta</taxon>
        <taxon>Spermatophyta</taxon>
        <taxon>Magnoliopsida</taxon>
        <taxon>eudicotyledons</taxon>
        <taxon>Gunneridae</taxon>
        <taxon>Pentapetalae</taxon>
        <taxon>asterids</taxon>
        <taxon>lamiids</taxon>
        <taxon>Gentianales</taxon>
        <taxon>Rubiaceae</taxon>
        <taxon>Cinchonoideae</taxon>
        <taxon>Cinchoneae</taxon>
        <taxon>Cinchona</taxon>
    </lineage>
</organism>
<evidence type="ECO:0000313" key="1">
    <source>
        <dbReference type="EMBL" id="KAL3516594.1"/>
    </source>
</evidence>
<reference evidence="1 2" key="1">
    <citation type="submission" date="2024-11" db="EMBL/GenBank/DDBJ databases">
        <title>A near-complete genome assembly of Cinchona calisaya.</title>
        <authorList>
            <person name="Lian D.C."/>
            <person name="Zhao X.W."/>
            <person name="Wei L."/>
        </authorList>
    </citation>
    <scope>NUCLEOTIDE SEQUENCE [LARGE SCALE GENOMIC DNA]</scope>
    <source>
        <tissue evidence="1">Nenye</tissue>
    </source>
</reference>
<gene>
    <name evidence="1" type="ORF">ACH5RR_023496</name>
</gene>
<keyword evidence="2" id="KW-1185">Reference proteome</keyword>
<comment type="caution">
    <text evidence="1">The sequence shown here is derived from an EMBL/GenBank/DDBJ whole genome shotgun (WGS) entry which is preliminary data.</text>
</comment>
<dbReference type="AlphaFoldDB" id="A0ABD2ZCD1"/>
<proteinExistence type="predicted"/>
<dbReference type="EMBL" id="JBJUIK010000010">
    <property type="protein sequence ID" value="KAL3516594.1"/>
    <property type="molecule type" value="Genomic_DNA"/>
</dbReference>
<name>A0ABD2ZCD1_9GENT</name>
<dbReference type="Proteomes" id="UP001630127">
    <property type="component" value="Unassembled WGS sequence"/>
</dbReference>
<protein>
    <submittedName>
        <fullName evidence="1">Uncharacterized protein</fullName>
    </submittedName>
</protein>
<accession>A0ABD2ZCD1</accession>
<evidence type="ECO:0000313" key="2">
    <source>
        <dbReference type="Proteomes" id="UP001630127"/>
    </source>
</evidence>
<sequence>MSFSLMGLTESKFPTGGEEENTDNGDPPAAELVEISFHDSLGKSSDTNNEAFGYNTRMPRILGYYPFTIGDTDLDIKWLASLNTIQANWKEMLAPLTTLNSMDKQRNHSFQGCLGRDLLPFYLFVPRETCIVELEEQLITDNDMLKLLRANLLKAQSRIKAQDDSKRRELSFDVGDPIFLRVQPYRQKSAAKKKI</sequence>